<evidence type="ECO:0000256" key="4">
    <source>
        <dbReference type="ARBA" id="ARBA00022833"/>
    </source>
</evidence>
<dbReference type="GO" id="GO:0046403">
    <property type="term" value="F:polynucleotide 3'-phosphatase activity"/>
    <property type="evidence" value="ECO:0007669"/>
    <property type="project" value="TreeGrafter"/>
</dbReference>
<evidence type="ECO:0000256" key="3">
    <source>
        <dbReference type="ARBA" id="ARBA00022771"/>
    </source>
</evidence>
<feature type="domain" description="PARP-type" evidence="7">
    <location>
        <begin position="43"/>
        <end position="70"/>
    </location>
</feature>
<keyword evidence="2" id="KW-0479">Metal-binding</keyword>
<dbReference type="NCBIfam" id="TIGR01664">
    <property type="entry name" value="DNA-3'-Pase"/>
    <property type="match status" value="1"/>
</dbReference>
<keyword evidence="3" id="KW-0863">Zinc-finger</keyword>
<evidence type="ECO:0000256" key="1">
    <source>
        <dbReference type="ARBA" id="ARBA00004123"/>
    </source>
</evidence>
<dbReference type="InterPro" id="IPR036412">
    <property type="entry name" value="HAD-like_sf"/>
</dbReference>
<dbReference type="GeneID" id="109717431"/>
<dbReference type="InterPro" id="IPR023214">
    <property type="entry name" value="HAD_sf"/>
</dbReference>
<dbReference type="InterPro" id="IPR036957">
    <property type="entry name" value="Znf_PARP_sf"/>
</dbReference>
<protein>
    <submittedName>
        <fullName evidence="9">Polynucleotide 3'-phosphatase ZDP isoform X1</fullName>
    </submittedName>
</protein>
<gene>
    <name evidence="9" type="primary">LOC109717431</name>
</gene>
<sequence>MPILSPYLSLISRNPSFPNLFFLSASARLAPLSPRPPMAPPKFSVEYAKSGRSSCKSCGKAIAAGAVRLGSPDPRWIDALKWLGDRLISLGKCTIFTAFLSSKVIDLYWRIQKSDQEALRKLEAGAIADETSKVRKRDSIVADESEELSPSKGKVHRVDRAESKDLKGKGTEEAKISGDPKRNGLGLVFSASEIKDKYKEAILSPNWKAFKTVIFREREEGLLDSAKIAAFDFDGCLANTSVKRHGADAWSLLYPSIPEKLQGLYESGFKLVIFTNESNIERWKNKRQQAVDSKIGRLDSFIKCVNVPMQVFIACGLGESKYQACDPFRKPKPGMWRLMEEHFNSGIGIDLEQSFYVGDAAGRANDHSDADIKFAEVIGLKFHVPEDFFSA</sequence>
<evidence type="ECO:0000313" key="9">
    <source>
        <dbReference type="RefSeq" id="XP_020098803.1"/>
    </source>
</evidence>
<organism evidence="8 9">
    <name type="scientific">Ananas comosus</name>
    <name type="common">Pineapple</name>
    <name type="synonym">Ananas ananas</name>
    <dbReference type="NCBI Taxonomy" id="4615"/>
    <lineage>
        <taxon>Eukaryota</taxon>
        <taxon>Viridiplantae</taxon>
        <taxon>Streptophyta</taxon>
        <taxon>Embryophyta</taxon>
        <taxon>Tracheophyta</taxon>
        <taxon>Spermatophyta</taxon>
        <taxon>Magnoliopsida</taxon>
        <taxon>Liliopsida</taxon>
        <taxon>Poales</taxon>
        <taxon>Bromeliaceae</taxon>
        <taxon>Bromelioideae</taxon>
        <taxon>Ananas</taxon>
    </lineage>
</organism>
<dbReference type="SMART" id="SM01336">
    <property type="entry name" value="zf-PARP"/>
    <property type="match status" value="1"/>
</dbReference>
<dbReference type="CDD" id="cd01625">
    <property type="entry name" value="HAD_PNP"/>
    <property type="match status" value="1"/>
</dbReference>
<dbReference type="GO" id="GO:0005634">
    <property type="term" value="C:nucleus"/>
    <property type="evidence" value="ECO:0007669"/>
    <property type="project" value="UniProtKB-SubCell"/>
</dbReference>
<dbReference type="GO" id="GO:0006281">
    <property type="term" value="P:DNA repair"/>
    <property type="evidence" value="ECO:0007669"/>
    <property type="project" value="TreeGrafter"/>
</dbReference>
<evidence type="ECO:0000256" key="6">
    <source>
        <dbReference type="SAM" id="MobiDB-lite"/>
    </source>
</evidence>
<evidence type="ECO:0000256" key="2">
    <source>
        <dbReference type="ARBA" id="ARBA00022723"/>
    </source>
</evidence>
<dbReference type="RefSeq" id="XP_020098803.1">
    <property type="nucleotide sequence ID" value="XM_020243214.1"/>
</dbReference>
<dbReference type="GO" id="GO:0046404">
    <property type="term" value="F:ATP-dependent polydeoxyribonucleotide 5'-hydroxyl-kinase activity"/>
    <property type="evidence" value="ECO:0007669"/>
    <property type="project" value="TreeGrafter"/>
</dbReference>
<dbReference type="GO" id="GO:0008270">
    <property type="term" value="F:zinc ion binding"/>
    <property type="evidence" value="ECO:0007669"/>
    <property type="project" value="UniProtKB-KW"/>
</dbReference>
<dbReference type="GO" id="GO:0003690">
    <property type="term" value="F:double-stranded DNA binding"/>
    <property type="evidence" value="ECO:0007669"/>
    <property type="project" value="TreeGrafter"/>
</dbReference>
<keyword evidence="8" id="KW-1185">Reference proteome</keyword>
<evidence type="ECO:0000259" key="7">
    <source>
        <dbReference type="PROSITE" id="PS50064"/>
    </source>
</evidence>
<name>A0A6P5FZ68_ANACO</name>
<evidence type="ECO:0000313" key="8">
    <source>
        <dbReference type="Proteomes" id="UP000515123"/>
    </source>
</evidence>
<dbReference type="SUPFAM" id="SSF56784">
    <property type="entry name" value="HAD-like"/>
    <property type="match status" value="1"/>
</dbReference>
<feature type="region of interest" description="Disordered" evidence="6">
    <location>
        <begin position="140"/>
        <end position="175"/>
    </location>
</feature>
<accession>A0A6P5FZ68</accession>
<dbReference type="InterPro" id="IPR013954">
    <property type="entry name" value="PNK3P"/>
</dbReference>
<dbReference type="PANTHER" id="PTHR12083">
    <property type="entry name" value="BIFUNCTIONAL POLYNUCLEOTIDE PHOSPHATASE/KINASE"/>
    <property type="match status" value="1"/>
</dbReference>
<dbReference type="InterPro" id="IPR001510">
    <property type="entry name" value="Znf_PARP"/>
</dbReference>
<dbReference type="NCBIfam" id="TIGR01662">
    <property type="entry name" value="HAD-SF-IIIA"/>
    <property type="match status" value="1"/>
</dbReference>
<dbReference type="SUPFAM" id="SSF57716">
    <property type="entry name" value="Glucocorticoid receptor-like (DNA-binding domain)"/>
    <property type="match status" value="1"/>
</dbReference>
<dbReference type="Proteomes" id="UP000515123">
    <property type="component" value="Linkage group 11"/>
</dbReference>
<dbReference type="Gene3D" id="3.30.1740.10">
    <property type="entry name" value="Zinc finger, PARP-type"/>
    <property type="match status" value="1"/>
</dbReference>
<dbReference type="PROSITE" id="PS50064">
    <property type="entry name" value="ZF_PARP_2"/>
    <property type="match status" value="1"/>
</dbReference>
<keyword evidence="5" id="KW-0539">Nucleus</keyword>
<dbReference type="Gene3D" id="3.40.50.1000">
    <property type="entry name" value="HAD superfamily/HAD-like"/>
    <property type="match status" value="1"/>
</dbReference>
<reference evidence="8" key="1">
    <citation type="journal article" date="2015" name="Nat. Genet.">
        <title>The pineapple genome and the evolution of CAM photosynthesis.</title>
        <authorList>
            <person name="Ming R."/>
            <person name="VanBuren R."/>
            <person name="Wai C.M."/>
            <person name="Tang H."/>
            <person name="Schatz M.C."/>
            <person name="Bowers J.E."/>
            <person name="Lyons E."/>
            <person name="Wang M.L."/>
            <person name="Chen J."/>
            <person name="Biggers E."/>
            <person name="Zhang J."/>
            <person name="Huang L."/>
            <person name="Zhang L."/>
            <person name="Miao W."/>
            <person name="Zhang J."/>
            <person name="Ye Z."/>
            <person name="Miao C."/>
            <person name="Lin Z."/>
            <person name="Wang H."/>
            <person name="Zhou H."/>
            <person name="Yim W.C."/>
            <person name="Priest H.D."/>
            <person name="Zheng C."/>
            <person name="Woodhouse M."/>
            <person name="Edger P.P."/>
            <person name="Guyot R."/>
            <person name="Guo H.B."/>
            <person name="Guo H."/>
            <person name="Zheng G."/>
            <person name="Singh R."/>
            <person name="Sharma A."/>
            <person name="Min X."/>
            <person name="Zheng Y."/>
            <person name="Lee H."/>
            <person name="Gurtowski J."/>
            <person name="Sedlazeck F.J."/>
            <person name="Harkess A."/>
            <person name="McKain M.R."/>
            <person name="Liao Z."/>
            <person name="Fang J."/>
            <person name="Liu J."/>
            <person name="Zhang X."/>
            <person name="Zhang Q."/>
            <person name="Hu W."/>
            <person name="Qin Y."/>
            <person name="Wang K."/>
            <person name="Chen L.Y."/>
            <person name="Shirley N."/>
            <person name="Lin Y.R."/>
            <person name="Liu L.Y."/>
            <person name="Hernandez A.G."/>
            <person name="Wright C.L."/>
            <person name="Bulone V."/>
            <person name="Tuskan G.A."/>
            <person name="Heath K."/>
            <person name="Zee F."/>
            <person name="Moore P.H."/>
            <person name="Sunkar R."/>
            <person name="Leebens-Mack J.H."/>
            <person name="Mockler T."/>
            <person name="Bennetzen J.L."/>
            <person name="Freeling M."/>
            <person name="Sankoff D."/>
            <person name="Paterson A.H."/>
            <person name="Zhu X."/>
            <person name="Yang X."/>
            <person name="Smith J.A."/>
            <person name="Cushman J.C."/>
            <person name="Paull R.E."/>
            <person name="Yu Q."/>
        </authorList>
    </citation>
    <scope>NUCLEOTIDE SEQUENCE [LARGE SCALE GENOMIC DNA]</scope>
    <source>
        <strain evidence="8">cv. F153</strain>
    </source>
</reference>
<dbReference type="OrthoDB" id="19045at2759"/>
<dbReference type="FunFam" id="3.40.50.1000:FF:000198">
    <property type="entry name" value="Bifunctional polynucleotide phosphatase/kinase"/>
    <property type="match status" value="1"/>
</dbReference>
<feature type="compositionally biased region" description="Basic and acidic residues" evidence="6">
    <location>
        <begin position="156"/>
        <end position="175"/>
    </location>
</feature>
<evidence type="ECO:0000256" key="5">
    <source>
        <dbReference type="ARBA" id="ARBA00023242"/>
    </source>
</evidence>
<comment type="subcellular location">
    <subcellularLocation>
        <location evidence="1">Nucleus</location>
    </subcellularLocation>
</comment>
<reference evidence="9" key="2">
    <citation type="submission" date="2025-08" db="UniProtKB">
        <authorList>
            <consortium name="RefSeq"/>
        </authorList>
    </citation>
    <scope>IDENTIFICATION</scope>
    <source>
        <tissue evidence="9">Leaf</tissue>
    </source>
</reference>
<proteinExistence type="predicted"/>
<dbReference type="InterPro" id="IPR006549">
    <property type="entry name" value="HAD-SF_hydro_IIIA"/>
</dbReference>
<keyword evidence="4" id="KW-0862">Zinc</keyword>
<dbReference type="PANTHER" id="PTHR12083:SF9">
    <property type="entry name" value="BIFUNCTIONAL POLYNUCLEOTIDE PHOSPHATASE_KINASE"/>
    <property type="match status" value="1"/>
</dbReference>
<dbReference type="AlphaFoldDB" id="A0A6P5FZ68"/>
<dbReference type="Pfam" id="PF08645">
    <property type="entry name" value="PNK3P"/>
    <property type="match status" value="1"/>
</dbReference>
<dbReference type="InterPro" id="IPR006551">
    <property type="entry name" value="Polynucleotide_phosphatase"/>
</dbReference>